<feature type="compositionally biased region" description="Low complexity" evidence="3">
    <location>
        <begin position="1"/>
        <end position="20"/>
    </location>
</feature>
<gene>
    <name evidence="5" type="primary">At3g52030_0</name>
    <name evidence="5" type="ORF">g.114260</name>
</gene>
<dbReference type="InterPro" id="IPR015943">
    <property type="entry name" value="WD40/YVTN_repeat-like_dom_sf"/>
</dbReference>
<feature type="region of interest" description="Disordered" evidence="3">
    <location>
        <begin position="1"/>
        <end position="24"/>
    </location>
</feature>
<dbReference type="Gene3D" id="2.130.10.10">
    <property type="entry name" value="YVTN repeat-like/Quinoprotein amine dehydrogenase"/>
    <property type="match status" value="3"/>
</dbReference>
<organism evidence="5">
    <name type="scientific">Anthurium amnicola</name>
    <dbReference type="NCBI Taxonomy" id="1678845"/>
    <lineage>
        <taxon>Eukaryota</taxon>
        <taxon>Viridiplantae</taxon>
        <taxon>Streptophyta</taxon>
        <taxon>Embryophyta</taxon>
        <taxon>Tracheophyta</taxon>
        <taxon>Spermatophyta</taxon>
        <taxon>Magnoliopsida</taxon>
        <taxon>Liliopsida</taxon>
        <taxon>Araceae</taxon>
        <taxon>Pothoideae</taxon>
        <taxon>Potheae</taxon>
        <taxon>Anthurium</taxon>
    </lineage>
</organism>
<dbReference type="CDD" id="cd09917">
    <property type="entry name" value="F-box_SF"/>
    <property type="match status" value="1"/>
</dbReference>
<dbReference type="AlphaFoldDB" id="A0A1D1XPC5"/>
<dbReference type="InterPro" id="IPR036322">
    <property type="entry name" value="WD40_repeat_dom_sf"/>
</dbReference>
<protein>
    <submittedName>
        <fullName evidence="5">F-box/WD-40 repeat-containing protein At3g52030</fullName>
    </submittedName>
</protein>
<dbReference type="Gene3D" id="1.20.1280.50">
    <property type="match status" value="1"/>
</dbReference>
<keyword evidence="2" id="KW-0677">Repeat</keyword>
<reference evidence="5" key="1">
    <citation type="submission" date="2015-07" db="EMBL/GenBank/DDBJ databases">
        <title>Transcriptome Assembly of Anthurium amnicola.</title>
        <authorList>
            <person name="Suzuki J."/>
        </authorList>
    </citation>
    <scope>NUCLEOTIDE SEQUENCE</scope>
</reference>
<dbReference type="SUPFAM" id="SSF50978">
    <property type="entry name" value="WD40 repeat-like"/>
    <property type="match status" value="1"/>
</dbReference>
<dbReference type="SUPFAM" id="SSF81383">
    <property type="entry name" value="F-box domain"/>
    <property type="match status" value="1"/>
</dbReference>
<dbReference type="InterPro" id="IPR001810">
    <property type="entry name" value="F-box_dom"/>
</dbReference>
<evidence type="ECO:0000256" key="2">
    <source>
        <dbReference type="ARBA" id="ARBA00022737"/>
    </source>
</evidence>
<proteinExistence type="predicted"/>
<evidence type="ECO:0000256" key="1">
    <source>
        <dbReference type="ARBA" id="ARBA00022574"/>
    </source>
</evidence>
<dbReference type="SMART" id="SM00320">
    <property type="entry name" value="WD40"/>
    <property type="match status" value="6"/>
</dbReference>
<dbReference type="PANTHER" id="PTHR44436">
    <property type="entry name" value="F-BOX/WD REPEAT-CONTAINING PROTEIN 2"/>
    <property type="match status" value="1"/>
</dbReference>
<dbReference type="InterPro" id="IPR001680">
    <property type="entry name" value="WD40_rpt"/>
</dbReference>
<dbReference type="InterPro" id="IPR042627">
    <property type="entry name" value="FBXW2"/>
</dbReference>
<name>A0A1D1XPC5_9ARAE</name>
<evidence type="ECO:0000256" key="3">
    <source>
        <dbReference type="SAM" id="MobiDB-lite"/>
    </source>
</evidence>
<dbReference type="EMBL" id="GDJX01023681">
    <property type="protein sequence ID" value="JAT44255.1"/>
    <property type="molecule type" value="Transcribed_RNA"/>
</dbReference>
<dbReference type="InterPro" id="IPR036047">
    <property type="entry name" value="F-box-like_dom_sf"/>
</dbReference>
<accession>A0A1D1XPC5</accession>
<evidence type="ECO:0000259" key="4">
    <source>
        <dbReference type="Pfam" id="PF12937"/>
    </source>
</evidence>
<feature type="domain" description="F-box" evidence="4">
    <location>
        <begin position="38"/>
        <end position="77"/>
    </location>
</feature>
<dbReference type="Pfam" id="PF12937">
    <property type="entry name" value="F-box-like"/>
    <property type="match status" value="1"/>
</dbReference>
<keyword evidence="1" id="KW-0853">WD repeat</keyword>
<dbReference type="PANTHER" id="PTHR44436:SF1">
    <property type="entry name" value="F-BOX_WD REPEAT-CONTAINING PROTEIN 2"/>
    <property type="match status" value="1"/>
</dbReference>
<sequence length="445" mass="48849">MEWDGSSRASGRWRRSSSGGPPAVVRSGGSSIGWLGADVLCAIFALLDHFDVARCAAVCKSWHSIISTSSLLRDLFMKRAPNVFGTTDLSVPSGSSLNTYLEELAMEQHRLALLHGNARVHQWNGHSVRVSHCRMRRGLILTGVGDKVMRLWSAANYQCLHEYCTPGTNSLVDFDFDESKVVGLIGSQICIWRRHSGKTSILQPKEGTFARSLSMCYSDPEAVVGCEDGRCRVFDMYGGNCSRIIRMHAGPVTCLCLTDEQLIIGGSSFGSITVADLSSGERVAVLKSTISPIGISSLCFNMHSYLVFAGSTAGYSHCWDLRTLRPLWESRISSNVIYAVHHLSRDTSTLATGGIDGVLRVLNQQTGEVLSSYVTAEDDTVALSSDGEGIKKYRVRAIPNDVRIDSIPKSRRSSITCLAVGMKKIVTTHNERYIRLWGYNEKIKL</sequence>
<evidence type="ECO:0000313" key="5">
    <source>
        <dbReference type="EMBL" id="JAT44255.1"/>
    </source>
</evidence>